<feature type="region of interest" description="Disordered" evidence="1">
    <location>
        <begin position="98"/>
        <end position="126"/>
    </location>
</feature>
<evidence type="ECO:0000256" key="1">
    <source>
        <dbReference type="SAM" id="MobiDB-lite"/>
    </source>
</evidence>
<reference evidence="3" key="1">
    <citation type="journal article" date="2015" name="Genome Announc.">
        <title>Genome sequence of the AIDS-associated pathogen Penicillium marneffei (ATCC18224) and its near taxonomic relative Talaromyces stipitatus (ATCC10500).</title>
        <authorList>
            <person name="Nierman W.C."/>
            <person name="Fedorova-Abrams N.D."/>
            <person name="Andrianopoulos A."/>
        </authorList>
    </citation>
    <scope>NUCLEOTIDE SEQUENCE [LARGE SCALE GENOMIC DNA]</scope>
    <source>
        <strain evidence="3">ATCC 10500 / CBS 375.48 / QM 6759 / NRRL 1006</strain>
    </source>
</reference>
<sequence>MAHTICFPWPEDSEQFPGSLHVHVLGINEPYNDNFDRYWSAMDASDPDFPLQRAIGQDLRPTSPSSGFSASVSLAGTDDKSRIEELINCVTDMREDAKHYRDLKKQEIRNRDTPPDPSLMGTTRDP</sequence>
<evidence type="ECO:0000313" key="2">
    <source>
        <dbReference type="EMBL" id="EED11582.1"/>
    </source>
</evidence>
<protein>
    <submittedName>
        <fullName evidence="2">Uncharacterized protein</fullName>
    </submittedName>
</protein>
<dbReference type="GeneID" id="8106848"/>
<dbReference type="InParanoid" id="B8MU78"/>
<gene>
    <name evidence="2" type="ORF">TSTA_107730</name>
</gene>
<dbReference type="RefSeq" id="XP_002488338.1">
    <property type="nucleotide sequence ID" value="XM_002488293.1"/>
</dbReference>
<dbReference type="HOGENOM" id="CLU_134591_0_0_1"/>
<feature type="compositionally biased region" description="Basic and acidic residues" evidence="1">
    <location>
        <begin position="98"/>
        <end position="114"/>
    </location>
</feature>
<name>B8MU78_TALSN</name>
<keyword evidence="3" id="KW-1185">Reference proteome</keyword>
<dbReference type="EMBL" id="EQ962661">
    <property type="protein sequence ID" value="EED11582.1"/>
    <property type="molecule type" value="Genomic_DNA"/>
</dbReference>
<organism evidence="2 3">
    <name type="scientific">Talaromyces stipitatus (strain ATCC 10500 / CBS 375.48 / QM 6759 / NRRL 1006)</name>
    <name type="common">Penicillium stipitatum</name>
    <dbReference type="NCBI Taxonomy" id="441959"/>
    <lineage>
        <taxon>Eukaryota</taxon>
        <taxon>Fungi</taxon>
        <taxon>Dikarya</taxon>
        <taxon>Ascomycota</taxon>
        <taxon>Pezizomycotina</taxon>
        <taxon>Eurotiomycetes</taxon>
        <taxon>Eurotiomycetidae</taxon>
        <taxon>Eurotiales</taxon>
        <taxon>Trichocomaceae</taxon>
        <taxon>Talaromyces</taxon>
        <taxon>Talaromyces sect. Talaromyces</taxon>
    </lineage>
</organism>
<proteinExistence type="predicted"/>
<accession>B8MU78</accession>
<dbReference type="Proteomes" id="UP000001745">
    <property type="component" value="Unassembled WGS sequence"/>
</dbReference>
<evidence type="ECO:0000313" key="3">
    <source>
        <dbReference type="Proteomes" id="UP000001745"/>
    </source>
</evidence>
<dbReference type="AlphaFoldDB" id="B8MU78"/>
<dbReference type="VEuPathDB" id="FungiDB:TSTA_107730"/>